<proteinExistence type="predicted"/>
<dbReference type="SUPFAM" id="SSF57863">
    <property type="entry name" value="ArfGap/RecO-like zinc finger"/>
    <property type="match status" value="1"/>
</dbReference>
<keyword evidence="7" id="KW-0862">Zinc</keyword>
<dbReference type="PANTHER" id="PTHR46021:SF6">
    <property type="entry name" value="ARF-GAP WITH DUAL PH DOMAIN-CONTAINING PROTEIN 2"/>
    <property type="match status" value="1"/>
</dbReference>
<dbReference type="Gene3D" id="1.10.220.150">
    <property type="entry name" value="Arf GTPase activating protein"/>
    <property type="match status" value="1"/>
</dbReference>
<dbReference type="InterPro" id="IPR001849">
    <property type="entry name" value="PH_domain"/>
</dbReference>
<dbReference type="GO" id="GO:0005737">
    <property type="term" value="C:cytoplasm"/>
    <property type="evidence" value="ECO:0000318"/>
    <property type="project" value="GO_Central"/>
</dbReference>
<organism evidence="11 12">
    <name type="scientific">Xenopus laevis</name>
    <name type="common">African clawed frog</name>
    <dbReference type="NCBI Taxonomy" id="8355"/>
    <lineage>
        <taxon>Eukaryota</taxon>
        <taxon>Metazoa</taxon>
        <taxon>Chordata</taxon>
        <taxon>Craniata</taxon>
        <taxon>Vertebrata</taxon>
        <taxon>Euteleostomi</taxon>
        <taxon>Amphibia</taxon>
        <taxon>Batrachia</taxon>
        <taxon>Anura</taxon>
        <taxon>Pipoidea</taxon>
        <taxon>Pipidae</taxon>
        <taxon>Xenopodinae</taxon>
        <taxon>Xenopus</taxon>
        <taxon>Xenopus</taxon>
    </lineage>
</organism>
<feature type="domain" description="Arf-GAP" evidence="10">
    <location>
        <begin position="5"/>
        <end position="134"/>
    </location>
</feature>
<sequence>MVNRERNNQLLETLKLPENSECADCGLPDPDWASCKVGVFICLQCSGVHRSFTESGKVKSIQLDNWEDERLVQFMIGNGNLKAKKKYEAFVPPFYYRPHANDCIALKEQWIRAKYQREEFMSNKVTMHTTADREGILYKRGRDRKGFQERRFVLSRSEGLLKYYTKDNGKGPKGIIPIQSLNVMFQGEKIGHQHGLEITYMKDGQTRNIFVYHDSAEEIVAWYNALREARLHYLKTTYPQASEAELIPKITRNYSKVGYMEKTGPKKKEAFKKRWFNLDSGGRKLLYYKNPLDAFEKGGIFIGSKERGYAVQEGLPQGLKGNNYDCGIIIQTPAREFVLTCENVKEQREWLKALRGVVSQPMTKEDIIVCSSFILACSMGSVSTCHFRSSGLIHLTFASILL</sequence>
<dbReference type="Xenbase" id="XB-GENE-6487506">
    <property type="gene designation" value="adap2.S"/>
</dbReference>
<dbReference type="OrthoDB" id="73919at2759"/>
<dbReference type="InterPro" id="IPR052589">
    <property type="entry name" value="Arf-GAP_dual-PH_domain"/>
</dbReference>
<dbReference type="Proteomes" id="UP000186698">
    <property type="component" value="Chromosome 9_10S"/>
</dbReference>
<dbReference type="InterPro" id="IPR001164">
    <property type="entry name" value="ArfGAP_dom"/>
</dbReference>
<accession>A0A8J0U312</accession>
<keyword evidence="3" id="KW-0963">Cytoplasm</keyword>
<name>A0A8J0U312_XENLA</name>
<dbReference type="GO" id="GO:1902936">
    <property type="term" value="F:phosphatidylinositol bisphosphate binding"/>
    <property type="evidence" value="ECO:0007669"/>
    <property type="project" value="InterPro"/>
</dbReference>
<dbReference type="InterPro" id="IPR037278">
    <property type="entry name" value="ARFGAP/RecO"/>
</dbReference>
<dbReference type="GO" id="GO:0005886">
    <property type="term" value="C:plasma membrane"/>
    <property type="evidence" value="ECO:0000318"/>
    <property type="project" value="GO_Central"/>
</dbReference>
<keyword evidence="5" id="KW-0677">Repeat</keyword>
<dbReference type="SUPFAM" id="SSF50729">
    <property type="entry name" value="PH domain-like"/>
    <property type="match status" value="2"/>
</dbReference>
<dbReference type="SMART" id="SM00233">
    <property type="entry name" value="PH"/>
    <property type="match status" value="2"/>
</dbReference>
<dbReference type="SMART" id="SM00105">
    <property type="entry name" value="ArfGap"/>
    <property type="match status" value="1"/>
</dbReference>
<gene>
    <name evidence="12 13" type="primary">adap2.S</name>
</gene>
<evidence type="ECO:0000256" key="8">
    <source>
        <dbReference type="PROSITE-ProRule" id="PRU00288"/>
    </source>
</evidence>
<evidence type="ECO:0000259" key="10">
    <source>
        <dbReference type="PROSITE" id="PS50115"/>
    </source>
</evidence>
<feature type="domain" description="PH" evidence="9">
    <location>
        <begin position="130"/>
        <end position="231"/>
    </location>
</feature>
<dbReference type="InterPro" id="IPR038508">
    <property type="entry name" value="ArfGAP_dom_sf"/>
</dbReference>
<dbReference type="InterPro" id="IPR011993">
    <property type="entry name" value="PH-like_dom_sf"/>
</dbReference>
<dbReference type="AGR" id="Xenbase:XB-GENE-6487506"/>
<keyword evidence="11" id="KW-1185">Reference proteome</keyword>
<dbReference type="FunFam" id="2.30.29.30:FF:000080">
    <property type="entry name" value="Arf-GAP with dual PH domain-containing protein 1"/>
    <property type="match status" value="1"/>
</dbReference>
<dbReference type="GO" id="GO:0005547">
    <property type="term" value="F:phosphatidylinositol-3,4,5-trisphosphate binding"/>
    <property type="evidence" value="ECO:0000318"/>
    <property type="project" value="GO_Central"/>
</dbReference>
<evidence type="ECO:0000313" key="12">
    <source>
        <dbReference type="RefSeq" id="XP_018094103.1"/>
    </source>
</evidence>
<keyword evidence="2" id="KW-0343">GTPase activation</keyword>
<dbReference type="GO" id="GO:0008270">
    <property type="term" value="F:zinc ion binding"/>
    <property type="evidence" value="ECO:0007669"/>
    <property type="project" value="UniProtKB-KW"/>
</dbReference>
<dbReference type="FunFam" id="2.30.29.30:FF:000099">
    <property type="entry name" value="Arf-GAP with dual PH domain-containing protein 1"/>
    <property type="match status" value="1"/>
</dbReference>
<evidence type="ECO:0000256" key="6">
    <source>
        <dbReference type="ARBA" id="ARBA00022771"/>
    </source>
</evidence>
<dbReference type="PANTHER" id="PTHR46021">
    <property type="entry name" value="ARF-GAP WITH DUAL PH DOMAIN-CONTAINING PROTEIN 1-LIKE PROTEIN"/>
    <property type="match status" value="1"/>
</dbReference>
<dbReference type="InterPro" id="IPR037849">
    <property type="entry name" value="PH1_ADAP"/>
</dbReference>
<keyword evidence="6 8" id="KW-0863">Zinc-finger</keyword>
<dbReference type="PRINTS" id="PR00405">
    <property type="entry name" value="REVINTRACTNG"/>
</dbReference>
<dbReference type="CDD" id="cd01251">
    <property type="entry name" value="PH2_ADAP"/>
    <property type="match status" value="1"/>
</dbReference>
<dbReference type="GO" id="GO:0005096">
    <property type="term" value="F:GTPase activator activity"/>
    <property type="evidence" value="ECO:0000318"/>
    <property type="project" value="GO_Central"/>
</dbReference>
<evidence type="ECO:0000313" key="13">
    <source>
        <dbReference type="Xenbase" id="XB-GENE-6487506"/>
    </source>
</evidence>
<dbReference type="Gene3D" id="2.30.29.30">
    <property type="entry name" value="Pleckstrin-homology domain (PH domain)/Phosphotyrosine-binding domain (PTB)"/>
    <property type="match status" value="2"/>
</dbReference>
<keyword evidence="4" id="KW-0479">Metal-binding</keyword>
<dbReference type="PROSITE" id="PS50115">
    <property type="entry name" value="ARFGAP"/>
    <property type="match status" value="1"/>
</dbReference>
<evidence type="ECO:0000256" key="7">
    <source>
        <dbReference type="ARBA" id="ARBA00022833"/>
    </source>
</evidence>
<dbReference type="PROSITE" id="PS50003">
    <property type="entry name" value="PH_DOMAIN"/>
    <property type="match status" value="2"/>
</dbReference>
<evidence type="ECO:0000256" key="1">
    <source>
        <dbReference type="ARBA" id="ARBA00004496"/>
    </source>
</evidence>
<dbReference type="Pfam" id="PF01412">
    <property type="entry name" value="ArfGap"/>
    <property type="match status" value="1"/>
</dbReference>
<evidence type="ECO:0000256" key="2">
    <source>
        <dbReference type="ARBA" id="ARBA00022468"/>
    </source>
</evidence>
<protein>
    <submittedName>
        <fullName evidence="12">Arf-GAP with dual PH domain-containing protein 2 isoform X1</fullName>
    </submittedName>
</protein>
<dbReference type="KEGG" id="xla:108702865"/>
<evidence type="ECO:0000256" key="5">
    <source>
        <dbReference type="ARBA" id="ARBA00022737"/>
    </source>
</evidence>
<dbReference type="CTD" id="108702865"/>
<evidence type="ECO:0000259" key="9">
    <source>
        <dbReference type="PROSITE" id="PS50003"/>
    </source>
</evidence>
<comment type="subcellular location">
    <subcellularLocation>
        <location evidence="1">Cytoplasm</location>
    </subcellularLocation>
</comment>
<evidence type="ECO:0000256" key="4">
    <source>
        <dbReference type="ARBA" id="ARBA00022723"/>
    </source>
</evidence>
<dbReference type="AlphaFoldDB" id="A0A8J0U312"/>
<dbReference type="CDD" id="cd13252">
    <property type="entry name" value="PH1_ADAP"/>
    <property type="match status" value="1"/>
</dbReference>
<dbReference type="GeneID" id="108702865"/>
<dbReference type="Pfam" id="PF00169">
    <property type="entry name" value="PH"/>
    <property type="match status" value="2"/>
</dbReference>
<dbReference type="GO" id="GO:0007507">
    <property type="term" value="P:heart development"/>
    <property type="evidence" value="ECO:0000318"/>
    <property type="project" value="GO_Central"/>
</dbReference>
<dbReference type="FunFam" id="1.10.220.150:FF:000011">
    <property type="entry name" value="Arf-GAP with dual PH domain-containing protein 1"/>
    <property type="match status" value="1"/>
</dbReference>
<reference evidence="12" key="1">
    <citation type="submission" date="2025-08" db="UniProtKB">
        <authorList>
            <consortium name="RefSeq"/>
        </authorList>
    </citation>
    <scope>IDENTIFICATION</scope>
    <source>
        <strain evidence="12">J_2021</strain>
        <tissue evidence="12">Erythrocytes</tissue>
    </source>
</reference>
<dbReference type="InterPro" id="IPR037851">
    <property type="entry name" value="PH2_ADAP"/>
</dbReference>
<evidence type="ECO:0000256" key="3">
    <source>
        <dbReference type="ARBA" id="ARBA00022490"/>
    </source>
</evidence>
<evidence type="ECO:0000313" key="11">
    <source>
        <dbReference type="Proteomes" id="UP000186698"/>
    </source>
</evidence>
<feature type="domain" description="PH" evidence="9">
    <location>
        <begin position="253"/>
        <end position="359"/>
    </location>
</feature>
<dbReference type="RefSeq" id="XP_018094103.1">
    <property type="nucleotide sequence ID" value="XM_018238614.2"/>
</dbReference>